<dbReference type="AlphaFoldDB" id="A0A3B0TB64"/>
<accession>A0A3B0TB64</accession>
<protein>
    <submittedName>
        <fullName evidence="1">Uncharacterized protein</fullName>
    </submittedName>
</protein>
<reference evidence="1" key="1">
    <citation type="submission" date="2018-06" db="EMBL/GenBank/DDBJ databases">
        <authorList>
            <person name="Zhirakovskaya E."/>
        </authorList>
    </citation>
    <scope>NUCLEOTIDE SEQUENCE</scope>
</reference>
<feature type="non-terminal residue" evidence="1">
    <location>
        <position position="72"/>
    </location>
</feature>
<dbReference type="EMBL" id="UOEK01000337">
    <property type="protein sequence ID" value="VAW06074.1"/>
    <property type="molecule type" value="Genomic_DNA"/>
</dbReference>
<name>A0A3B0TB64_9ZZZZ</name>
<gene>
    <name evidence="1" type="ORF">MNBD_ACTINO02-207</name>
</gene>
<sequence length="72" mass="7778">MDDFASFLDHGFAAMPPSAVEHIAAAVRDHCYAIGDVRYCIAAECLDIISSCWGDDGAVRQSVTEEIEALVM</sequence>
<evidence type="ECO:0000313" key="1">
    <source>
        <dbReference type="EMBL" id="VAW06074.1"/>
    </source>
</evidence>
<organism evidence="1">
    <name type="scientific">hydrothermal vent metagenome</name>
    <dbReference type="NCBI Taxonomy" id="652676"/>
    <lineage>
        <taxon>unclassified sequences</taxon>
        <taxon>metagenomes</taxon>
        <taxon>ecological metagenomes</taxon>
    </lineage>
</organism>
<proteinExistence type="predicted"/>